<protein>
    <recommendedName>
        <fullName evidence="3">DUF5753 domain-containing protein</fullName>
    </recommendedName>
</protein>
<dbReference type="RefSeq" id="WP_353901331.1">
    <property type="nucleotide sequence ID" value="NZ_CP158970.1"/>
</dbReference>
<comment type="caution">
    <text evidence="1">The sequence shown here is derived from an EMBL/GenBank/DDBJ whole genome shotgun (WGS) entry which is preliminary data.</text>
</comment>
<dbReference type="Proteomes" id="UP001596207">
    <property type="component" value="Unassembled WGS sequence"/>
</dbReference>
<keyword evidence="2" id="KW-1185">Reference proteome</keyword>
<evidence type="ECO:0000313" key="1">
    <source>
        <dbReference type="EMBL" id="MFC5940189.1"/>
    </source>
</evidence>
<name>A0ABW1HJ22_9ACTN</name>
<organism evidence="1 2">
    <name type="scientific">Micromonospora harpali</name>
    <dbReference type="NCBI Taxonomy" id="1490225"/>
    <lineage>
        <taxon>Bacteria</taxon>
        <taxon>Bacillati</taxon>
        <taxon>Actinomycetota</taxon>
        <taxon>Actinomycetes</taxon>
        <taxon>Micromonosporales</taxon>
        <taxon>Micromonosporaceae</taxon>
        <taxon>Micromonospora</taxon>
    </lineage>
</organism>
<evidence type="ECO:0008006" key="3">
    <source>
        <dbReference type="Google" id="ProtNLM"/>
    </source>
</evidence>
<evidence type="ECO:0000313" key="2">
    <source>
        <dbReference type="Proteomes" id="UP001596207"/>
    </source>
</evidence>
<accession>A0ABW1HJ22</accession>
<sequence>MTVNEDEILHRYGLRPAAEHLDQVRDLLTKQTNLEQQSQGDGDTEVMKLCCVQLFNAGVMSDVLTIWRAKSASWDASCSIDVQLLCGGGLAETKAYLLTEGSEDAAQALGHIRRSEAAGGFADFSVETQTASYANYYSA</sequence>
<dbReference type="EMBL" id="JBHSQQ010000004">
    <property type="protein sequence ID" value="MFC5940189.1"/>
    <property type="molecule type" value="Genomic_DNA"/>
</dbReference>
<proteinExistence type="predicted"/>
<gene>
    <name evidence="1" type="ORF">ACFPZ4_01670</name>
</gene>
<reference evidence="2" key="1">
    <citation type="journal article" date="2019" name="Int. J. Syst. Evol. Microbiol.">
        <title>The Global Catalogue of Microorganisms (GCM) 10K type strain sequencing project: providing services to taxonomists for standard genome sequencing and annotation.</title>
        <authorList>
            <consortium name="The Broad Institute Genomics Platform"/>
            <consortium name="The Broad Institute Genome Sequencing Center for Infectious Disease"/>
            <person name="Wu L."/>
            <person name="Ma J."/>
        </authorList>
    </citation>
    <scope>NUCLEOTIDE SEQUENCE [LARGE SCALE GENOMIC DNA]</scope>
    <source>
        <strain evidence="2">CGMCC 4.7173</strain>
    </source>
</reference>